<dbReference type="PANTHER" id="PTHR46213">
    <property type="entry name" value="TRANSCRIPTIONAL ACTIVATOR DEMETER"/>
    <property type="match status" value="1"/>
</dbReference>
<dbReference type="GO" id="GO:0019104">
    <property type="term" value="F:DNA N-glycosylase activity"/>
    <property type="evidence" value="ECO:0007669"/>
    <property type="project" value="InterPro"/>
</dbReference>
<dbReference type="Proteomes" id="UP001152523">
    <property type="component" value="Unassembled WGS sequence"/>
</dbReference>
<sequence>MNFIVIDSVTMSILQVYCRRSQGEKIMPFFRNMRTKNFNFMRILSESMNEEVKGSHKLSRKKVISSALSKERSPGGKKQKESITKKKNIEQRALVTVKEKKLTEVKLEAKVDLDIDTIKEWEWLMGKSEKEENEDTEMAEKYKEKWEKERELFRGRIASFISRMHIIQGNRRFSPWKGSVVDSVAGAFLTQNVSDISSSSAFMSLAAHYPNRDISTKMSVPSVESDSIDKRQ</sequence>
<dbReference type="AlphaFoldDB" id="A0AAV0C4W2"/>
<evidence type="ECO:0000256" key="1">
    <source>
        <dbReference type="SAM" id="MobiDB-lite"/>
    </source>
</evidence>
<protein>
    <recommendedName>
        <fullName evidence="4">Ycf1</fullName>
    </recommendedName>
</protein>
<feature type="non-terminal residue" evidence="2">
    <location>
        <position position="232"/>
    </location>
</feature>
<dbReference type="InterPro" id="IPR044811">
    <property type="entry name" value="DME/ROS1"/>
</dbReference>
<feature type="region of interest" description="Disordered" evidence="1">
    <location>
        <begin position="54"/>
        <end position="85"/>
    </location>
</feature>
<keyword evidence="3" id="KW-1185">Reference proteome</keyword>
<gene>
    <name evidence="2" type="ORF">CEPIT_LOCUS1831</name>
</gene>
<name>A0AAV0C4W2_9ASTE</name>
<evidence type="ECO:0000313" key="2">
    <source>
        <dbReference type="EMBL" id="CAH9062395.1"/>
    </source>
</evidence>
<evidence type="ECO:0008006" key="4">
    <source>
        <dbReference type="Google" id="ProtNLM"/>
    </source>
</evidence>
<reference evidence="2" key="1">
    <citation type="submission" date="2022-07" db="EMBL/GenBank/DDBJ databases">
        <authorList>
            <person name="Macas J."/>
            <person name="Novak P."/>
            <person name="Neumann P."/>
        </authorList>
    </citation>
    <scope>NUCLEOTIDE SEQUENCE</scope>
</reference>
<comment type="caution">
    <text evidence="2">The sequence shown here is derived from an EMBL/GenBank/DDBJ whole genome shotgun (WGS) entry which is preliminary data.</text>
</comment>
<feature type="compositionally biased region" description="Basic and acidic residues" evidence="1">
    <location>
        <begin position="69"/>
        <end position="85"/>
    </location>
</feature>
<organism evidence="2 3">
    <name type="scientific">Cuscuta epithymum</name>
    <dbReference type="NCBI Taxonomy" id="186058"/>
    <lineage>
        <taxon>Eukaryota</taxon>
        <taxon>Viridiplantae</taxon>
        <taxon>Streptophyta</taxon>
        <taxon>Embryophyta</taxon>
        <taxon>Tracheophyta</taxon>
        <taxon>Spermatophyta</taxon>
        <taxon>Magnoliopsida</taxon>
        <taxon>eudicotyledons</taxon>
        <taxon>Gunneridae</taxon>
        <taxon>Pentapetalae</taxon>
        <taxon>asterids</taxon>
        <taxon>lamiids</taxon>
        <taxon>Solanales</taxon>
        <taxon>Convolvulaceae</taxon>
        <taxon>Cuscuteae</taxon>
        <taxon>Cuscuta</taxon>
        <taxon>Cuscuta subgen. Cuscuta</taxon>
    </lineage>
</organism>
<evidence type="ECO:0000313" key="3">
    <source>
        <dbReference type="Proteomes" id="UP001152523"/>
    </source>
</evidence>
<accession>A0AAV0C4W2</accession>
<proteinExistence type="predicted"/>
<dbReference type="PANTHER" id="PTHR46213:SF29">
    <property type="entry name" value="PROTEIN ROS1-LIKE"/>
    <property type="match status" value="1"/>
</dbReference>
<dbReference type="EMBL" id="CAMAPF010000010">
    <property type="protein sequence ID" value="CAH9062395.1"/>
    <property type="molecule type" value="Genomic_DNA"/>
</dbReference>
<dbReference type="GO" id="GO:0035514">
    <property type="term" value="F:DNA demethylase activity"/>
    <property type="evidence" value="ECO:0007669"/>
    <property type="project" value="InterPro"/>
</dbReference>
<dbReference type="GO" id="GO:0141166">
    <property type="term" value="P:chromosomal 5-methylcytosine DNA demethylation pathway"/>
    <property type="evidence" value="ECO:0007669"/>
    <property type="project" value="InterPro"/>
</dbReference>